<dbReference type="AlphaFoldDB" id="A0A4Q7PKJ5"/>
<keyword evidence="3" id="KW-1185">Reference proteome</keyword>
<name>A0A4Q7PKJ5_9FIRM</name>
<accession>A0A4Q7PKJ5</accession>
<evidence type="ECO:0000256" key="1">
    <source>
        <dbReference type="SAM" id="MobiDB-lite"/>
    </source>
</evidence>
<dbReference type="EMBL" id="SGXF01000002">
    <property type="protein sequence ID" value="RZT01045.1"/>
    <property type="molecule type" value="Genomic_DNA"/>
</dbReference>
<dbReference type="Proteomes" id="UP000292927">
    <property type="component" value="Unassembled WGS sequence"/>
</dbReference>
<feature type="compositionally biased region" description="Low complexity" evidence="1">
    <location>
        <begin position="211"/>
        <end position="222"/>
    </location>
</feature>
<dbReference type="RefSeq" id="WP_130434585.1">
    <property type="nucleotide sequence ID" value="NZ_SGXF01000002.1"/>
</dbReference>
<evidence type="ECO:0000313" key="3">
    <source>
        <dbReference type="Proteomes" id="UP000292927"/>
    </source>
</evidence>
<dbReference type="OrthoDB" id="2063172at2"/>
<evidence type="ECO:0000313" key="2">
    <source>
        <dbReference type="EMBL" id="RZT01045.1"/>
    </source>
</evidence>
<protein>
    <submittedName>
        <fullName evidence="2">Uncharacterized protein</fullName>
    </submittedName>
</protein>
<feature type="compositionally biased region" description="Polar residues" evidence="1">
    <location>
        <begin position="154"/>
        <end position="175"/>
    </location>
</feature>
<sequence length="234" mass="25978">MAQNQTPGQGDSRELQMMKAVLPYVEQPQRQMFSTIIRLVKVQSLLSRLEQEEEELLSACSFGGGGMNPDSSREELLFQALKPFCSKREQEMLEMFQNFRMASHFYQEYQQNPDSEQKTEDCSGSGGHSYQYENYGEPCGESIRYGNNYNGSNETAYSSGSPGFDTGSGQSSGADSQPGQSGRSGGNSGRRSRQPGFQPTDLLKSMMPPEQQNMMDTMQMMMSSGLFGNSKSQS</sequence>
<gene>
    <name evidence="2" type="ORF">EV209_1483</name>
</gene>
<organism evidence="2 3">
    <name type="scientific">Cuneatibacter caecimuris</name>
    <dbReference type="NCBI Taxonomy" id="1796618"/>
    <lineage>
        <taxon>Bacteria</taxon>
        <taxon>Bacillati</taxon>
        <taxon>Bacillota</taxon>
        <taxon>Clostridia</taxon>
        <taxon>Lachnospirales</taxon>
        <taxon>Lachnospiraceae</taxon>
        <taxon>Cuneatibacter</taxon>
    </lineage>
</organism>
<comment type="caution">
    <text evidence="2">The sequence shown here is derived from an EMBL/GenBank/DDBJ whole genome shotgun (WGS) entry which is preliminary data.</text>
</comment>
<proteinExistence type="predicted"/>
<feature type="region of interest" description="Disordered" evidence="1">
    <location>
        <begin position="154"/>
        <end position="234"/>
    </location>
</feature>
<reference evidence="2 3" key="1">
    <citation type="submission" date="2019-02" db="EMBL/GenBank/DDBJ databases">
        <title>Genomic Encyclopedia of Type Strains, Phase IV (KMG-IV): sequencing the most valuable type-strain genomes for metagenomic binning, comparative biology and taxonomic classification.</title>
        <authorList>
            <person name="Goeker M."/>
        </authorList>
    </citation>
    <scope>NUCLEOTIDE SEQUENCE [LARGE SCALE GENOMIC DNA]</scope>
    <source>
        <strain evidence="2 3">DSM 29486</strain>
    </source>
</reference>